<dbReference type="InterPro" id="IPR012551">
    <property type="entry name" value="DUF1707_SHOCT-like"/>
</dbReference>
<dbReference type="EMBL" id="VFPQ01000001">
    <property type="protein sequence ID" value="TQM74683.1"/>
    <property type="molecule type" value="Genomic_DNA"/>
</dbReference>
<dbReference type="PANTHER" id="PTHR40763">
    <property type="entry name" value="MEMBRANE PROTEIN-RELATED"/>
    <property type="match status" value="1"/>
</dbReference>
<dbReference type="OrthoDB" id="3534574at2"/>
<keyword evidence="5" id="KW-1185">Reference proteome</keyword>
<organism evidence="4 5">
    <name type="scientific">Thermopolyspora flexuosa</name>
    <dbReference type="NCBI Taxonomy" id="103836"/>
    <lineage>
        <taxon>Bacteria</taxon>
        <taxon>Bacillati</taxon>
        <taxon>Actinomycetota</taxon>
        <taxon>Actinomycetes</taxon>
        <taxon>Streptosporangiales</taxon>
        <taxon>Streptosporangiaceae</taxon>
        <taxon>Thermopolyspora</taxon>
    </lineage>
</organism>
<evidence type="ECO:0000313" key="4">
    <source>
        <dbReference type="EMBL" id="TQM74683.1"/>
    </source>
</evidence>
<dbReference type="AlphaFoldDB" id="A0A543IVT0"/>
<evidence type="ECO:0000313" key="5">
    <source>
        <dbReference type="Proteomes" id="UP000319213"/>
    </source>
</evidence>
<feature type="region of interest" description="Disordered" evidence="1">
    <location>
        <begin position="1"/>
        <end position="22"/>
    </location>
</feature>
<name>A0A543IVT0_9ACTN</name>
<reference evidence="4 5" key="1">
    <citation type="submission" date="2019-06" db="EMBL/GenBank/DDBJ databases">
        <title>Sequencing the genomes of 1000 actinobacteria strains.</title>
        <authorList>
            <person name="Klenk H.-P."/>
        </authorList>
    </citation>
    <scope>NUCLEOTIDE SEQUENCE [LARGE SCALE GENOMIC DNA]</scope>
    <source>
        <strain evidence="4 5">DSM 43186</strain>
    </source>
</reference>
<gene>
    <name evidence="4" type="ORF">FHX40_1364</name>
</gene>
<evidence type="ECO:0000259" key="3">
    <source>
        <dbReference type="Pfam" id="PF08044"/>
    </source>
</evidence>
<proteinExistence type="predicted"/>
<feature type="domain" description="DUF1707" evidence="3">
    <location>
        <begin position="19"/>
        <end position="71"/>
    </location>
</feature>
<keyword evidence="2" id="KW-0812">Transmembrane</keyword>
<evidence type="ECO:0000256" key="2">
    <source>
        <dbReference type="SAM" id="Phobius"/>
    </source>
</evidence>
<comment type="caution">
    <text evidence="4">The sequence shown here is derived from an EMBL/GenBank/DDBJ whole genome shotgun (WGS) entry which is preliminary data.</text>
</comment>
<dbReference type="Pfam" id="PF08044">
    <property type="entry name" value="DUF1707"/>
    <property type="match status" value="1"/>
</dbReference>
<dbReference type="Proteomes" id="UP000319213">
    <property type="component" value="Unassembled WGS sequence"/>
</dbReference>
<sequence length="197" mass="21863">MDAPHTGRYGTASPAPDGLRVGDAERDEVAAALREHYAQGRLDRDEFDERLERALTARTHADLRALLADLPGSSAARPGADPATAEPRPEPWAPYGAWDDARRAWQDAYARAWEPARHPACRHGARHAPWGPPWAHRPHRHRHHVPFPLALFAGLGVVSLVAGTAWPLIAALKIWVIFMIVAGVAAIVHHRHHHRHR</sequence>
<evidence type="ECO:0000256" key="1">
    <source>
        <dbReference type="SAM" id="MobiDB-lite"/>
    </source>
</evidence>
<feature type="region of interest" description="Disordered" evidence="1">
    <location>
        <begin position="72"/>
        <end position="93"/>
    </location>
</feature>
<feature type="transmembrane region" description="Helical" evidence="2">
    <location>
        <begin position="145"/>
        <end position="162"/>
    </location>
</feature>
<accession>A0A543IVT0</accession>
<keyword evidence="2" id="KW-1133">Transmembrane helix</keyword>
<keyword evidence="2" id="KW-0472">Membrane</keyword>
<dbReference type="RefSeq" id="WP_142258815.1">
    <property type="nucleotide sequence ID" value="NZ_BMPV01000003.1"/>
</dbReference>
<feature type="transmembrane region" description="Helical" evidence="2">
    <location>
        <begin position="168"/>
        <end position="188"/>
    </location>
</feature>
<protein>
    <submittedName>
        <fullName evidence="4">Uncharacterized protein DUF1707</fullName>
    </submittedName>
</protein>
<dbReference type="PANTHER" id="PTHR40763:SF4">
    <property type="entry name" value="DUF1707 DOMAIN-CONTAINING PROTEIN"/>
    <property type="match status" value="1"/>
</dbReference>